<dbReference type="RefSeq" id="WP_012579488.1">
    <property type="nucleotide sequence ID" value="NC_011653.1"/>
</dbReference>
<sequence>MKVGYKEDLGNKNIKSFSLFYDKYVYYNLHKNLSEKKNEDKLKDLDNLLKVFFNNNIYIYENSKILNDVFSKALKQLETSGYQIYEKSFELSSPLLIGSGIPSAYEVGIYLNRNYGLPVIPGQSIKGSFKAFLDEIDENDLIFFGNNENSSEIFFFDAVPEKYKLGIDILNPHFKEYYLSENVPNDVYQPVPINFISVFEGTYVFRYVIVSEKNDDNKNKKISEYFEEFLTIYGIGAKTSMGYGRFKK</sequence>
<name>B7IFE5_THEAB</name>
<evidence type="ECO:0000259" key="2">
    <source>
        <dbReference type="Pfam" id="PF03787"/>
    </source>
</evidence>
<dbReference type="InterPro" id="IPR005537">
    <property type="entry name" value="RAMP_III_fam"/>
</dbReference>
<keyword evidence="1" id="KW-0051">Antiviral defense</keyword>
<dbReference type="HOGENOM" id="CLU_053305_2_2_0"/>
<dbReference type="GO" id="GO:0051607">
    <property type="term" value="P:defense response to virus"/>
    <property type="evidence" value="ECO:0007669"/>
    <property type="project" value="UniProtKB-KW"/>
</dbReference>
<dbReference type="PANTHER" id="PTHR39965:SF1">
    <property type="entry name" value="CRISPR SYSTEM CMR SUBUNIT CMR6"/>
    <property type="match status" value="1"/>
</dbReference>
<dbReference type="NCBIfam" id="TIGR01898">
    <property type="entry name" value="cas_TM1791_cmr6"/>
    <property type="match status" value="1"/>
</dbReference>
<gene>
    <name evidence="3" type="ordered locus">THA_309</name>
</gene>
<dbReference type="Pfam" id="PF03787">
    <property type="entry name" value="RAMPs"/>
    <property type="match status" value="1"/>
</dbReference>
<dbReference type="OrthoDB" id="9813956at2"/>
<feature type="domain" description="CRISPR type III-associated protein" evidence="2">
    <location>
        <begin position="89"/>
        <end position="247"/>
    </location>
</feature>
<evidence type="ECO:0000313" key="4">
    <source>
        <dbReference type="Proteomes" id="UP000002453"/>
    </source>
</evidence>
<dbReference type="EMBL" id="CP001185">
    <property type="protein sequence ID" value="ACJ74809.1"/>
    <property type="molecule type" value="Genomic_DNA"/>
</dbReference>
<organism evidence="3 4">
    <name type="scientific">Thermosipho africanus (strain TCF52B)</name>
    <dbReference type="NCBI Taxonomy" id="484019"/>
    <lineage>
        <taxon>Bacteria</taxon>
        <taxon>Thermotogati</taxon>
        <taxon>Thermotogota</taxon>
        <taxon>Thermotogae</taxon>
        <taxon>Thermotogales</taxon>
        <taxon>Fervidobacteriaceae</taxon>
        <taxon>Thermosipho</taxon>
    </lineage>
</organism>
<dbReference type="AlphaFoldDB" id="B7IFE5"/>
<dbReference type="PANTHER" id="PTHR39965">
    <property type="entry name" value="CRISPR SYSTEM CMR SUBUNIT CMR6"/>
    <property type="match status" value="1"/>
</dbReference>
<dbReference type="STRING" id="484019.THA_309"/>
<evidence type="ECO:0000256" key="1">
    <source>
        <dbReference type="ARBA" id="ARBA00023118"/>
    </source>
</evidence>
<dbReference type="KEGG" id="taf:THA_309"/>
<dbReference type="InterPro" id="IPR010172">
    <property type="entry name" value="CRISPR-assoc_prot_TM1791"/>
</dbReference>
<keyword evidence="4" id="KW-1185">Reference proteome</keyword>
<accession>B7IFE5</accession>
<reference evidence="3 4" key="1">
    <citation type="journal article" date="2009" name="J. Bacteriol.">
        <title>The genome of Thermosipho africanus TCF52B: lateral genetic connections to the Firmicutes and Archaea.</title>
        <authorList>
            <person name="Nesboe C.L."/>
            <person name="Bapteste E."/>
            <person name="Curtis B."/>
            <person name="Dahle H."/>
            <person name="Lopez P."/>
            <person name="Macleod D."/>
            <person name="Dlutek M."/>
            <person name="Bowman S."/>
            <person name="Zhaxybayeva O."/>
            <person name="Birkeland N.-K."/>
            <person name="Doolittle W.F."/>
        </authorList>
    </citation>
    <scope>NUCLEOTIDE SEQUENCE [LARGE SCALE GENOMIC DNA]</scope>
    <source>
        <strain evidence="3 4">TCF52B</strain>
    </source>
</reference>
<protein>
    <submittedName>
        <fullName evidence="3">Crispr-associated ramp protein, Cmr6 family, putative</fullName>
    </submittedName>
</protein>
<proteinExistence type="predicted"/>
<dbReference type="eggNOG" id="COG1604">
    <property type="taxonomic scope" value="Bacteria"/>
</dbReference>
<evidence type="ECO:0000313" key="3">
    <source>
        <dbReference type="EMBL" id="ACJ74809.1"/>
    </source>
</evidence>
<dbReference type="Proteomes" id="UP000002453">
    <property type="component" value="Chromosome"/>
</dbReference>